<protein>
    <recommendedName>
        <fullName evidence="4">DUF4190 domain-containing protein</fullName>
    </recommendedName>
</protein>
<name>A0A931LRN7_FIMGI</name>
<sequence>MNGLAIEWLGGGGMQYYVWGSDGKRYGPVDVATLNLWAGEGRLNSATTLETEDGAQVRAGSVPGVIAEVTNQPPIESPRYAAYPRPNTIPGDDGAREVTASWIWGVVGFICCMPLAIVGLVTANRAIEKGNSGGNAPRIFNIVVLALFGLTVLGYGALLAVALLGAASGGR</sequence>
<reference evidence="2" key="1">
    <citation type="submission" date="2020-07" db="EMBL/GenBank/DDBJ databases">
        <title>Huge and variable diversity of episymbiotic CPR bacteria and DPANN archaea in groundwater ecosystems.</title>
        <authorList>
            <person name="He C.Y."/>
            <person name="Keren R."/>
            <person name="Whittaker M."/>
            <person name="Farag I.F."/>
            <person name="Doudna J."/>
            <person name="Cate J.H.D."/>
            <person name="Banfield J.F."/>
        </authorList>
    </citation>
    <scope>NUCLEOTIDE SEQUENCE</scope>
    <source>
        <strain evidence="2">NC_groundwater_17_Pr7_B-0.1um_64_12</strain>
    </source>
</reference>
<comment type="caution">
    <text evidence="2">The sequence shown here is derived from an EMBL/GenBank/DDBJ whole genome shotgun (WGS) entry which is preliminary data.</text>
</comment>
<keyword evidence="1" id="KW-0812">Transmembrane</keyword>
<evidence type="ECO:0008006" key="4">
    <source>
        <dbReference type="Google" id="ProtNLM"/>
    </source>
</evidence>
<organism evidence="2 3">
    <name type="scientific">Fimbriimonas ginsengisoli</name>
    <dbReference type="NCBI Taxonomy" id="1005039"/>
    <lineage>
        <taxon>Bacteria</taxon>
        <taxon>Bacillati</taxon>
        <taxon>Armatimonadota</taxon>
        <taxon>Fimbriimonadia</taxon>
        <taxon>Fimbriimonadales</taxon>
        <taxon>Fimbriimonadaceae</taxon>
        <taxon>Fimbriimonas</taxon>
    </lineage>
</organism>
<dbReference type="AlphaFoldDB" id="A0A931LRN7"/>
<evidence type="ECO:0000313" key="2">
    <source>
        <dbReference type="EMBL" id="MBI1756203.1"/>
    </source>
</evidence>
<dbReference type="Proteomes" id="UP000727962">
    <property type="component" value="Unassembled WGS sequence"/>
</dbReference>
<feature type="transmembrane region" description="Helical" evidence="1">
    <location>
        <begin position="102"/>
        <end position="127"/>
    </location>
</feature>
<keyword evidence="1" id="KW-0472">Membrane</keyword>
<accession>A0A931LRN7</accession>
<keyword evidence="1" id="KW-1133">Transmembrane helix</keyword>
<proteinExistence type="predicted"/>
<dbReference type="EMBL" id="JACOSL010000026">
    <property type="protein sequence ID" value="MBI1756203.1"/>
    <property type="molecule type" value="Genomic_DNA"/>
</dbReference>
<gene>
    <name evidence="2" type="ORF">HYR64_03750</name>
</gene>
<evidence type="ECO:0000256" key="1">
    <source>
        <dbReference type="SAM" id="Phobius"/>
    </source>
</evidence>
<feature type="transmembrane region" description="Helical" evidence="1">
    <location>
        <begin position="139"/>
        <end position="167"/>
    </location>
</feature>
<evidence type="ECO:0000313" key="3">
    <source>
        <dbReference type="Proteomes" id="UP000727962"/>
    </source>
</evidence>